<dbReference type="Proteomes" id="UP000073492">
    <property type="component" value="Unassembled WGS sequence"/>
</dbReference>
<organism evidence="1 2">
    <name type="scientific">Pseudocercospora musae</name>
    <dbReference type="NCBI Taxonomy" id="113226"/>
    <lineage>
        <taxon>Eukaryota</taxon>
        <taxon>Fungi</taxon>
        <taxon>Dikarya</taxon>
        <taxon>Ascomycota</taxon>
        <taxon>Pezizomycotina</taxon>
        <taxon>Dothideomycetes</taxon>
        <taxon>Dothideomycetidae</taxon>
        <taxon>Mycosphaerellales</taxon>
        <taxon>Mycosphaerellaceae</taxon>
        <taxon>Pseudocercospora</taxon>
    </lineage>
</organism>
<evidence type="ECO:0000313" key="2">
    <source>
        <dbReference type="Proteomes" id="UP000073492"/>
    </source>
</evidence>
<accession>A0A139IA13</accession>
<dbReference type="OrthoDB" id="511599at2759"/>
<keyword evidence="2" id="KW-1185">Reference proteome</keyword>
<dbReference type="AlphaFoldDB" id="A0A139IA13"/>
<evidence type="ECO:0000313" key="1">
    <source>
        <dbReference type="EMBL" id="KXT11570.1"/>
    </source>
</evidence>
<name>A0A139IA13_9PEZI</name>
<sequence>MDWVTTAAHRIIDNPATHEDHLEIHRKGRIVLLADRSTNFFGKSELKLRTSKIDGDRTIAAAKLKPTYHGCRVLLGDPDDRKSRKGWQETETSGTYFSRYQIVWQGRKYYWKRLDLDSDHKLHTLPSGEDSMELVSADDLDAVLAVYTKSTAGVPHEQARIDYMQDLGQDLEHLVIISAMALIMNQALLRKARGLPLAQGPFPLTGGIVTVPYASSSY</sequence>
<dbReference type="EMBL" id="LFZO01000194">
    <property type="protein sequence ID" value="KXT11570.1"/>
    <property type="molecule type" value="Genomic_DNA"/>
</dbReference>
<reference evidence="1 2" key="1">
    <citation type="submission" date="2015-07" db="EMBL/GenBank/DDBJ databases">
        <title>Comparative genomics of the Sigatoka disease complex on banana suggests a link between parallel evolutionary changes in Pseudocercospora fijiensis and Pseudocercospora eumusae and increased virulence on the banana host.</title>
        <authorList>
            <person name="Chang T.-C."/>
            <person name="Salvucci A."/>
            <person name="Crous P.W."/>
            <person name="Stergiopoulos I."/>
        </authorList>
    </citation>
    <scope>NUCLEOTIDE SEQUENCE [LARGE SCALE GENOMIC DNA]</scope>
    <source>
        <strain evidence="1 2">CBS 116634</strain>
    </source>
</reference>
<proteinExistence type="predicted"/>
<gene>
    <name evidence="1" type="ORF">AC579_10338</name>
</gene>
<protein>
    <submittedName>
        <fullName evidence="1">Uncharacterized protein</fullName>
    </submittedName>
</protein>
<comment type="caution">
    <text evidence="1">The sequence shown here is derived from an EMBL/GenBank/DDBJ whole genome shotgun (WGS) entry which is preliminary data.</text>
</comment>